<keyword evidence="2" id="KW-1185">Reference proteome</keyword>
<dbReference type="AlphaFoldDB" id="A0ABC8J4D2"/>
<evidence type="ECO:0000313" key="2">
    <source>
        <dbReference type="Proteomes" id="UP001642260"/>
    </source>
</evidence>
<protein>
    <submittedName>
        <fullName evidence="1">Uncharacterized protein</fullName>
    </submittedName>
</protein>
<sequence>MGFQLKRKTVGAAPFPFSSTEVSVPKAGKGKNNILKKTRRSSTSLFPIPKPTKPGKLGPTITLFEQLFQLPINPQNKAKVLEFWEFPSIGWFKFNTDGASKRNLFLHGAATGHSEEGRIYTLIGGLLAYLEVLRYIHQGNFERQVSNRTAADSKRQDPNPSAYSQRMNFPPLRLVDFLRYSIRWHVRSHTKERLNGQSLMNSFSNHYWNIAYRKSSLKEVAMLEGHFFPAYLSSALDLCLGSLIATSYTLPCLDGVPAGEACRRRLAGTTEWLAGLLLLRITQDSS</sequence>
<comment type="caution">
    <text evidence="1">The sequence shown here is derived from an EMBL/GenBank/DDBJ whole genome shotgun (WGS) entry which is preliminary data.</text>
</comment>
<organism evidence="1 2">
    <name type="scientific">Eruca vesicaria subsp. sativa</name>
    <name type="common">Garden rocket</name>
    <name type="synonym">Eruca sativa</name>
    <dbReference type="NCBI Taxonomy" id="29727"/>
    <lineage>
        <taxon>Eukaryota</taxon>
        <taxon>Viridiplantae</taxon>
        <taxon>Streptophyta</taxon>
        <taxon>Embryophyta</taxon>
        <taxon>Tracheophyta</taxon>
        <taxon>Spermatophyta</taxon>
        <taxon>Magnoliopsida</taxon>
        <taxon>eudicotyledons</taxon>
        <taxon>Gunneridae</taxon>
        <taxon>Pentapetalae</taxon>
        <taxon>rosids</taxon>
        <taxon>malvids</taxon>
        <taxon>Brassicales</taxon>
        <taxon>Brassicaceae</taxon>
        <taxon>Brassiceae</taxon>
        <taxon>Eruca</taxon>
    </lineage>
</organism>
<dbReference type="Proteomes" id="UP001642260">
    <property type="component" value="Unassembled WGS sequence"/>
</dbReference>
<evidence type="ECO:0000313" key="1">
    <source>
        <dbReference type="EMBL" id="CAH8311979.1"/>
    </source>
</evidence>
<gene>
    <name evidence="1" type="ORF">ERUC_LOCUS6093</name>
</gene>
<accession>A0ABC8J4D2</accession>
<dbReference type="EMBL" id="CAKOAT010074155">
    <property type="protein sequence ID" value="CAH8311979.1"/>
    <property type="molecule type" value="Genomic_DNA"/>
</dbReference>
<name>A0ABC8J4D2_ERUVS</name>
<reference evidence="1 2" key="1">
    <citation type="submission" date="2022-03" db="EMBL/GenBank/DDBJ databases">
        <authorList>
            <person name="Macdonald S."/>
            <person name="Ahmed S."/>
            <person name="Newling K."/>
        </authorList>
    </citation>
    <scope>NUCLEOTIDE SEQUENCE [LARGE SCALE GENOMIC DNA]</scope>
</reference>
<proteinExistence type="predicted"/>